<feature type="chain" id="PRO_5031272985" description="Transglutaminase-like domain-containing protein" evidence="1">
    <location>
        <begin position="20"/>
        <end position="485"/>
    </location>
</feature>
<dbReference type="SMART" id="SM00460">
    <property type="entry name" value="TGc"/>
    <property type="match status" value="1"/>
</dbReference>
<evidence type="ECO:0000259" key="2">
    <source>
        <dbReference type="SMART" id="SM00460"/>
    </source>
</evidence>
<gene>
    <name evidence="3" type="ORF">HNQ52_002005</name>
</gene>
<dbReference type="SUPFAM" id="SSF54001">
    <property type="entry name" value="Cysteine proteinases"/>
    <property type="match status" value="1"/>
</dbReference>
<dbReference type="PANTHER" id="PTHR33490:SF3">
    <property type="entry name" value="CONSERVED INTEGRAL MEMBRANE PROTEIN"/>
    <property type="match status" value="1"/>
</dbReference>
<feature type="domain" description="Transglutaminase-like" evidence="2">
    <location>
        <begin position="366"/>
        <end position="432"/>
    </location>
</feature>
<feature type="signal peptide" evidence="1">
    <location>
        <begin position="1"/>
        <end position="19"/>
    </location>
</feature>
<dbReference type="Proteomes" id="UP000521199">
    <property type="component" value="Unassembled WGS sequence"/>
</dbReference>
<reference evidence="3 4" key="1">
    <citation type="submission" date="2020-08" db="EMBL/GenBank/DDBJ databases">
        <title>Genomic Encyclopedia of Type Strains, Phase IV (KMG-IV): sequencing the most valuable type-strain genomes for metagenomic binning, comparative biology and taxonomic classification.</title>
        <authorList>
            <person name="Goeker M."/>
        </authorList>
    </citation>
    <scope>NUCLEOTIDE SEQUENCE [LARGE SCALE GENOMIC DNA]</scope>
    <source>
        <strain evidence="3 4">DSM 24163</strain>
    </source>
</reference>
<evidence type="ECO:0000313" key="4">
    <source>
        <dbReference type="Proteomes" id="UP000521199"/>
    </source>
</evidence>
<sequence>MRRIALALCLLAACALARAEDRWFSVHLDGRKIGHMQQSRVEEDGGRVRSRQLLSMTLSRSGDTLTIQSEETTLELADGTPLAFDSRIDTGGSVTRVRGEIEHDHLRVAIEQPGGVERRHLLWPAEALLIEGQRLAMQRGGLAAGTQFVMLAFDPGSLQASQLLTRVGAPETVAVHDRTERLVPLAQTTWLDGGAMRSQAWVDPATWALRRLRFPAVGLQLDVHACDRACALAPVQPADVLDAMLVAAPRALRRGDLDAPLAYRLVLREGEGDALAAQPGQWIERDGGELRLRVDPAGDGRDPPVAADTAATRWLQSDVPAVAALAREAAGDARGARARMVRLEAFVRGYIRTKSLRVGYASASEVLRDREGDCTEHAVLLAALARALGIPARVATGIAYTPAYGGRRDVFVPHAWVLAWVDGRWQGFDAALRGHDAGHIAFSSGDGDPFRFYEGLELLGAVSIRDVRRLGWRERAQLRRERAAR</sequence>
<accession>A0A7W8G142</accession>
<dbReference type="PANTHER" id="PTHR33490">
    <property type="entry name" value="BLR5614 PROTEIN-RELATED"/>
    <property type="match status" value="1"/>
</dbReference>
<evidence type="ECO:0000313" key="3">
    <source>
        <dbReference type="EMBL" id="MBB5208463.1"/>
    </source>
</evidence>
<dbReference type="Gene3D" id="3.10.620.30">
    <property type="match status" value="1"/>
</dbReference>
<protein>
    <recommendedName>
        <fullName evidence="2">Transglutaminase-like domain-containing protein</fullName>
    </recommendedName>
</protein>
<proteinExistence type="predicted"/>
<dbReference type="InterPro" id="IPR038765">
    <property type="entry name" value="Papain-like_cys_pep_sf"/>
</dbReference>
<comment type="caution">
    <text evidence="3">The sequence shown here is derived from an EMBL/GenBank/DDBJ whole genome shotgun (WGS) entry which is preliminary data.</text>
</comment>
<dbReference type="EMBL" id="JACHHP010000003">
    <property type="protein sequence ID" value="MBB5208463.1"/>
    <property type="molecule type" value="Genomic_DNA"/>
</dbReference>
<name>A0A7W8G142_9GAMM</name>
<dbReference type="RefSeq" id="WP_183960990.1">
    <property type="nucleotide sequence ID" value="NZ_JACHHP010000003.1"/>
</dbReference>
<keyword evidence="4" id="KW-1185">Reference proteome</keyword>
<dbReference type="AlphaFoldDB" id="A0A7W8G142"/>
<organism evidence="3 4">
    <name type="scientific">Chiayiivirga flava</name>
    <dbReference type="NCBI Taxonomy" id="659595"/>
    <lineage>
        <taxon>Bacteria</taxon>
        <taxon>Pseudomonadati</taxon>
        <taxon>Pseudomonadota</taxon>
        <taxon>Gammaproteobacteria</taxon>
        <taxon>Lysobacterales</taxon>
        <taxon>Lysobacteraceae</taxon>
        <taxon>Chiayiivirga</taxon>
    </lineage>
</organism>
<dbReference type="Pfam" id="PF01841">
    <property type="entry name" value="Transglut_core"/>
    <property type="match status" value="1"/>
</dbReference>
<evidence type="ECO:0000256" key="1">
    <source>
        <dbReference type="SAM" id="SignalP"/>
    </source>
</evidence>
<dbReference type="InterPro" id="IPR002931">
    <property type="entry name" value="Transglutaminase-like"/>
</dbReference>
<keyword evidence="1" id="KW-0732">Signal</keyword>